<feature type="chain" id="PRO_5020356485" evidence="1">
    <location>
        <begin position="28"/>
        <end position="379"/>
    </location>
</feature>
<evidence type="ECO:0000256" key="1">
    <source>
        <dbReference type="SAM" id="SignalP"/>
    </source>
</evidence>
<name>A0A4R0RHP4_9APHY</name>
<dbReference type="EMBL" id="RWJN01000242">
    <property type="protein sequence ID" value="TCD64339.1"/>
    <property type="molecule type" value="Genomic_DNA"/>
</dbReference>
<dbReference type="Proteomes" id="UP000292702">
    <property type="component" value="Unassembled WGS sequence"/>
</dbReference>
<sequence>MSAASRVLCVSELLGMILTLLPPAVVAAVGQTCHTARKGVSSYTKTAFNVDTVLSLFFNDPRAFRSLLAKTGSVVSGSAALQAAARVRYPGSDLDVYVYCEALANVVQFMTAAGYEYHPYHHQPESLAEAMLPENWDGSYYHSAPHVPGIGTVINLKKVVGGVERSVQLIVSTEDSCPGELILCFHSRTWSTLLHDLGWPCMLKQLLAALVMNVITYNALYCPYPRTVFSEERTVVCNTTGIHGTDGAALDKYRQRGWNVVRPAELDVDGRRSVEESFHVGIVRSFTDRYSWVVPQDMTGVTLPDARTPMTTERTHDPIECASWKMVLGASAAGMRYQVVSSANLEHRYVMYRELEMRSEWISDVERDINCGKDSEERR</sequence>
<keyword evidence="1" id="KW-0732">Signal</keyword>
<dbReference type="AlphaFoldDB" id="A0A4R0RHP4"/>
<accession>A0A4R0RHP4</accession>
<feature type="signal peptide" evidence="1">
    <location>
        <begin position="1"/>
        <end position="27"/>
    </location>
</feature>
<reference evidence="2 3" key="1">
    <citation type="submission" date="2018-11" db="EMBL/GenBank/DDBJ databases">
        <title>Genome assembly of Steccherinum ochraceum LE-BIN_3174, the white-rot fungus of the Steccherinaceae family (The Residual Polyporoid clade, Polyporales, Basidiomycota).</title>
        <authorList>
            <person name="Fedorova T.V."/>
            <person name="Glazunova O.A."/>
            <person name="Landesman E.O."/>
            <person name="Moiseenko K.V."/>
            <person name="Psurtseva N.V."/>
            <person name="Savinova O.S."/>
            <person name="Shakhova N.V."/>
            <person name="Tyazhelova T.V."/>
            <person name="Vasina D.V."/>
        </authorList>
    </citation>
    <scope>NUCLEOTIDE SEQUENCE [LARGE SCALE GENOMIC DNA]</scope>
    <source>
        <strain evidence="2 3">LE-BIN_3174</strain>
    </source>
</reference>
<evidence type="ECO:0000313" key="2">
    <source>
        <dbReference type="EMBL" id="TCD64339.1"/>
    </source>
</evidence>
<comment type="caution">
    <text evidence="2">The sequence shown here is derived from an EMBL/GenBank/DDBJ whole genome shotgun (WGS) entry which is preliminary data.</text>
</comment>
<dbReference type="OrthoDB" id="3041043at2759"/>
<proteinExistence type="predicted"/>
<dbReference type="STRING" id="92696.A0A4R0RHP4"/>
<organism evidence="2 3">
    <name type="scientific">Steccherinum ochraceum</name>
    <dbReference type="NCBI Taxonomy" id="92696"/>
    <lineage>
        <taxon>Eukaryota</taxon>
        <taxon>Fungi</taxon>
        <taxon>Dikarya</taxon>
        <taxon>Basidiomycota</taxon>
        <taxon>Agaricomycotina</taxon>
        <taxon>Agaricomycetes</taxon>
        <taxon>Polyporales</taxon>
        <taxon>Steccherinaceae</taxon>
        <taxon>Steccherinum</taxon>
    </lineage>
</organism>
<protein>
    <submittedName>
        <fullName evidence="2">Uncharacterized protein</fullName>
    </submittedName>
</protein>
<gene>
    <name evidence="2" type="ORF">EIP91_004249</name>
</gene>
<keyword evidence="3" id="KW-1185">Reference proteome</keyword>
<evidence type="ECO:0000313" key="3">
    <source>
        <dbReference type="Proteomes" id="UP000292702"/>
    </source>
</evidence>